<name>A0A7C9BAC9_9BACT</name>
<sequence length="258" mass="29136">MKLNYKKVGEKGQPMVILHGFFGSLDNWATVSKSIADAGYTVYLVDQRNHGRSPHADEFTYEAMAADLAEFIQDHALDNPILIGHSMGGKTVMQYAEQYPGTFDKLVIIDIGPKAYPPHHQELIEGLNALSLDEIEDRQQADKLFSAFEPNLGVRQFLLKNLYRTDAGAFDWRFNLPVLTELQANVGAETPKLRTVTEPTLFMRGALSGYLKDEDWPAVEDMFSQAQLVTIPKSGHWVHAEQPKLFVEELIKFLTLQR</sequence>
<gene>
    <name evidence="3" type="ORF">GBK04_04130</name>
</gene>
<dbReference type="AlphaFoldDB" id="A0A7C9BAC9"/>
<keyword evidence="4" id="KW-1185">Reference proteome</keyword>
<dbReference type="PANTHER" id="PTHR46118">
    <property type="entry name" value="PROTEIN ABHD11"/>
    <property type="match status" value="1"/>
</dbReference>
<evidence type="ECO:0000259" key="2">
    <source>
        <dbReference type="Pfam" id="PF00561"/>
    </source>
</evidence>
<evidence type="ECO:0000256" key="1">
    <source>
        <dbReference type="ARBA" id="ARBA00022801"/>
    </source>
</evidence>
<dbReference type="RefSeq" id="WP_152757093.1">
    <property type="nucleotide sequence ID" value="NZ_WHLY01000002.1"/>
</dbReference>
<organism evidence="3 4">
    <name type="scientific">Salmonirosea aquatica</name>
    <dbReference type="NCBI Taxonomy" id="2654236"/>
    <lineage>
        <taxon>Bacteria</taxon>
        <taxon>Pseudomonadati</taxon>
        <taxon>Bacteroidota</taxon>
        <taxon>Cytophagia</taxon>
        <taxon>Cytophagales</taxon>
        <taxon>Spirosomataceae</taxon>
        <taxon>Salmonirosea</taxon>
    </lineage>
</organism>
<dbReference type="PRINTS" id="PR00111">
    <property type="entry name" value="ABHYDROLASE"/>
</dbReference>
<dbReference type="GO" id="GO:0052689">
    <property type="term" value="F:carboxylic ester hydrolase activity"/>
    <property type="evidence" value="ECO:0007669"/>
    <property type="project" value="TreeGrafter"/>
</dbReference>
<protein>
    <submittedName>
        <fullName evidence="3">Alpha/beta fold hydrolase</fullName>
    </submittedName>
</protein>
<accession>A0A7C9BAC9</accession>
<dbReference type="InterPro" id="IPR000073">
    <property type="entry name" value="AB_hydrolase_1"/>
</dbReference>
<reference evidence="3 4" key="1">
    <citation type="submission" date="2019-10" db="EMBL/GenBank/DDBJ databases">
        <title>Draft Genome Sequence of Cytophagaceae sp. SJW1-29.</title>
        <authorList>
            <person name="Choi A."/>
        </authorList>
    </citation>
    <scope>NUCLEOTIDE SEQUENCE [LARGE SCALE GENOMIC DNA]</scope>
    <source>
        <strain evidence="3 4">SJW1-29</strain>
    </source>
</reference>
<evidence type="ECO:0000313" key="3">
    <source>
        <dbReference type="EMBL" id="MPR32556.1"/>
    </source>
</evidence>
<dbReference type="Pfam" id="PF00561">
    <property type="entry name" value="Abhydrolase_1"/>
    <property type="match status" value="1"/>
</dbReference>
<dbReference type="EMBL" id="WHLY01000002">
    <property type="protein sequence ID" value="MPR32556.1"/>
    <property type="molecule type" value="Genomic_DNA"/>
</dbReference>
<dbReference type="Gene3D" id="3.40.50.1820">
    <property type="entry name" value="alpha/beta hydrolase"/>
    <property type="match status" value="1"/>
</dbReference>
<dbReference type="InterPro" id="IPR029058">
    <property type="entry name" value="AB_hydrolase_fold"/>
</dbReference>
<evidence type="ECO:0000313" key="4">
    <source>
        <dbReference type="Proteomes" id="UP000479293"/>
    </source>
</evidence>
<dbReference type="PANTHER" id="PTHR46118:SF4">
    <property type="entry name" value="PROTEIN ABHD11"/>
    <property type="match status" value="1"/>
</dbReference>
<dbReference type="SUPFAM" id="SSF53474">
    <property type="entry name" value="alpha/beta-Hydrolases"/>
    <property type="match status" value="1"/>
</dbReference>
<dbReference type="Proteomes" id="UP000479293">
    <property type="component" value="Unassembled WGS sequence"/>
</dbReference>
<keyword evidence="1 3" id="KW-0378">Hydrolase</keyword>
<proteinExistence type="predicted"/>
<feature type="domain" description="AB hydrolase-1" evidence="2">
    <location>
        <begin position="14"/>
        <end position="242"/>
    </location>
</feature>
<comment type="caution">
    <text evidence="3">The sequence shown here is derived from an EMBL/GenBank/DDBJ whole genome shotgun (WGS) entry which is preliminary data.</text>
</comment>